<organism evidence="10 11">
    <name type="scientific">Pseudodesulfovibrio senegalensis</name>
    <dbReference type="NCBI Taxonomy" id="1721087"/>
    <lineage>
        <taxon>Bacteria</taxon>
        <taxon>Pseudomonadati</taxon>
        <taxon>Thermodesulfobacteriota</taxon>
        <taxon>Desulfovibrionia</taxon>
        <taxon>Desulfovibrionales</taxon>
        <taxon>Desulfovibrionaceae</taxon>
    </lineage>
</organism>
<keyword evidence="4" id="KW-0813">Transport</keyword>
<comment type="function">
    <text evidence="1">Needed for flagellar regrowth and assembly.</text>
</comment>
<dbReference type="GO" id="GO:0015031">
    <property type="term" value="P:protein transport"/>
    <property type="evidence" value="ECO:0007669"/>
    <property type="project" value="UniProtKB-KW"/>
</dbReference>
<name>A0A6N6N7H2_9BACT</name>
<evidence type="ECO:0000313" key="11">
    <source>
        <dbReference type="Proteomes" id="UP000438699"/>
    </source>
</evidence>
<keyword evidence="10" id="KW-0966">Cell projection</keyword>
<sequence>MSLSDTTCIDAEQGNRSLDGKITGRVIVGMDSPGPDEMSVQDIEGKKKLVWDDSVDSEYMDRVRSKAQAMAKDILAKAMREAEEMKQNARHEGYEEGIAQAQAELDQHVAGISQSMEGVLASVSAQGAEVWNARRQDIVTLIRMTVDKVLHVELNDRREEVLENLLDQAIERIETQRTLTLRVSPQDRELMDALLPQVQERNPAVKQWKLKTDPAIEMGGAIIETNEGKVENTVDARWKTVEPILDEMTVLPLDEKDRQSGSDPAADDDTAQNAAAHDGD</sequence>
<feature type="compositionally biased region" description="Low complexity" evidence="8">
    <location>
        <begin position="271"/>
        <end position="280"/>
    </location>
</feature>
<comment type="similarity">
    <text evidence="2">Belongs to the FliH family.</text>
</comment>
<dbReference type="GO" id="GO:0005829">
    <property type="term" value="C:cytosol"/>
    <property type="evidence" value="ECO:0007669"/>
    <property type="project" value="TreeGrafter"/>
</dbReference>
<gene>
    <name evidence="10" type="ORF">F8A88_03665</name>
</gene>
<dbReference type="OrthoDB" id="5470636at2"/>
<dbReference type="InterPro" id="IPR051472">
    <property type="entry name" value="T3SS_Stator/FliH"/>
</dbReference>
<keyword evidence="10" id="KW-0969">Cilium</keyword>
<keyword evidence="7" id="KW-1006">Bacterial flagellum protein export</keyword>
<evidence type="ECO:0000313" key="10">
    <source>
        <dbReference type="EMBL" id="KAB1443365.1"/>
    </source>
</evidence>
<feature type="domain" description="Flagellar assembly protein FliH/Type III secretion system HrpE" evidence="9">
    <location>
        <begin position="114"/>
        <end position="241"/>
    </location>
</feature>
<keyword evidence="6" id="KW-0653">Protein transport</keyword>
<protein>
    <recommendedName>
        <fullName evidence="3">Flagellar assembly protein FliH</fullName>
    </recommendedName>
</protein>
<dbReference type="PANTHER" id="PTHR34982">
    <property type="entry name" value="YOP PROTEINS TRANSLOCATION PROTEIN L"/>
    <property type="match status" value="1"/>
</dbReference>
<dbReference type="SUPFAM" id="SSF160527">
    <property type="entry name" value="V-type ATPase subunit E-like"/>
    <property type="match status" value="1"/>
</dbReference>
<evidence type="ECO:0000256" key="4">
    <source>
        <dbReference type="ARBA" id="ARBA00022448"/>
    </source>
</evidence>
<keyword evidence="5" id="KW-1005">Bacterial flagellum biogenesis</keyword>
<keyword evidence="11" id="KW-1185">Reference proteome</keyword>
<dbReference type="InterPro" id="IPR038495">
    <property type="entry name" value="ATPase_E_C"/>
</dbReference>
<evidence type="ECO:0000256" key="6">
    <source>
        <dbReference type="ARBA" id="ARBA00022927"/>
    </source>
</evidence>
<evidence type="ECO:0000259" key="9">
    <source>
        <dbReference type="Pfam" id="PF02108"/>
    </source>
</evidence>
<dbReference type="Pfam" id="PF02108">
    <property type="entry name" value="FliH"/>
    <property type="match status" value="1"/>
</dbReference>
<feature type="region of interest" description="Disordered" evidence="8">
    <location>
        <begin position="249"/>
        <end position="280"/>
    </location>
</feature>
<reference evidence="10 11" key="1">
    <citation type="journal article" date="2017" name="Int. J. Syst. Evol. Microbiol.">
        <title>Desulfovibrio senegalensis sp. nov., a mesophilic sulfate reducer isolated from marine sediment.</title>
        <authorList>
            <person name="Thioye A."/>
            <person name="Gam Z.B.A."/>
            <person name="Mbengue M."/>
            <person name="Cayol J.L."/>
            <person name="Joseph-Bartoli M."/>
            <person name="Toure-Kane C."/>
            <person name="Labat M."/>
        </authorList>
    </citation>
    <scope>NUCLEOTIDE SEQUENCE [LARGE SCALE GENOMIC DNA]</scope>
    <source>
        <strain evidence="10 11">DSM 101509</strain>
    </source>
</reference>
<dbReference type="Proteomes" id="UP000438699">
    <property type="component" value="Unassembled WGS sequence"/>
</dbReference>
<evidence type="ECO:0000256" key="2">
    <source>
        <dbReference type="ARBA" id="ARBA00006602"/>
    </source>
</evidence>
<dbReference type="EMBL" id="WAIE01000001">
    <property type="protein sequence ID" value="KAB1443365.1"/>
    <property type="molecule type" value="Genomic_DNA"/>
</dbReference>
<dbReference type="PANTHER" id="PTHR34982:SF1">
    <property type="entry name" value="FLAGELLAR ASSEMBLY PROTEIN FLIH"/>
    <property type="match status" value="1"/>
</dbReference>
<comment type="caution">
    <text evidence="10">The sequence shown here is derived from an EMBL/GenBank/DDBJ whole genome shotgun (WGS) entry which is preliminary data.</text>
</comment>
<evidence type="ECO:0000256" key="5">
    <source>
        <dbReference type="ARBA" id="ARBA00022795"/>
    </source>
</evidence>
<proteinExistence type="inferred from homology"/>
<dbReference type="InterPro" id="IPR018035">
    <property type="entry name" value="Flagellar_FliH/T3SS_HrpE"/>
</dbReference>
<dbReference type="GO" id="GO:0044781">
    <property type="term" value="P:bacterial-type flagellum organization"/>
    <property type="evidence" value="ECO:0007669"/>
    <property type="project" value="UniProtKB-KW"/>
</dbReference>
<evidence type="ECO:0000256" key="8">
    <source>
        <dbReference type="SAM" id="MobiDB-lite"/>
    </source>
</evidence>
<dbReference type="Gene3D" id="3.30.2320.30">
    <property type="entry name" value="ATP synthase, E subunit, C-terminal"/>
    <property type="match status" value="1"/>
</dbReference>
<accession>A0A6N6N7H2</accession>
<evidence type="ECO:0000256" key="3">
    <source>
        <dbReference type="ARBA" id="ARBA00016507"/>
    </source>
</evidence>
<dbReference type="AlphaFoldDB" id="A0A6N6N7H2"/>
<evidence type="ECO:0000256" key="1">
    <source>
        <dbReference type="ARBA" id="ARBA00003041"/>
    </source>
</evidence>
<evidence type="ECO:0000256" key="7">
    <source>
        <dbReference type="ARBA" id="ARBA00023225"/>
    </source>
</evidence>
<keyword evidence="10" id="KW-0282">Flagellum</keyword>